<name>A0ABW9FQN5_9NOCA</name>
<dbReference type="EMBL" id="JBDLNU010000001">
    <property type="protein sequence ID" value="MFM1726971.1"/>
    <property type="molecule type" value="Genomic_DNA"/>
</dbReference>
<evidence type="ECO:0000313" key="1">
    <source>
        <dbReference type="EMBL" id="MFM1726971.1"/>
    </source>
</evidence>
<keyword evidence="2" id="KW-1185">Reference proteome</keyword>
<sequence length="74" mass="7610">MAINQQFGFDRITLPGGAARTRELQATILDALDVGGDGHLSAAMQTAIIGSMLIIGDLEARVAALEASQRTAAG</sequence>
<comment type="caution">
    <text evidence="1">The sequence shown here is derived from an EMBL/GenBank/DDBJ whole genome shotgun (WGS) entry which is preliminary data.</text>
</comment>
<accession>A0ABW9FQN5</accession>
<gene>
    <name evidence="1" type="ORF">ABEU19_000413</name>
</gene>
<dbReference type="Proteomes" id="UP001629744">
    <property type="component" value="Unassembled WGS sequence"/>
</dbReference>
<evidence type="ECO:0000313" key="2">
    <source>
        <dbReference type="Proteomes" id="UP001629744"/>
    </source>
</evidence>
<reference evidence="1 2" key="1">
    <citation type="submission" date="2023-11" db="EMBL/GenBank/DDBJ databases">
        <authorList>
            <person name="Val-Calvo J."/>
            <person name="Scortti M."/>
            <person name="Vazquez-Boland J."/>
        </authorList>
    </citation>
    <scope>NUCLEOTIDE SEQUENCE [LARGE SCALE GENOMIC DNA]</scope>
    <source>
        <strain evidence="1 2">DSM 46662</strain>
    </source>
</reference>
<protein>
    <submittedName>
        <fullName evidence="1">Uncharacterized protein</fullName>
    </submittedName>
</protein>
<proteinExistence type="predicted"/>
<organism evidence="1 2">
    <name type="scientific">Prescottella soli</name>
    <dbReference type="NCBI Taxonomy" id="1543852"/>
    <lineage>
        <taxon>Bacteria</taxon>
        <taxon>Bacillati</taxon>
        <taxon>Actinomycetota</taxon>
        <taxon>Actinomycetes</taxon>
        <taxon>Mycobacteriales</taxon>
        <taxon>Nocardiaceae</taxon>
        <taxon>Prescottella</taxon>
    </lineage>
</organism>
<dbReference type="RefSeq" id="WP_348609080.1">
    <property type="nucleotide sequence ID" value="NZ_CP157276.1"/>
</dbReference>